<evidence type="ECO:0000313" key="3">
    <source>
        <dbReference type="Proteomes" id="UP000059188"/>
    </source>
</evidence>
<dbReference type="PANTHER" id="PTHR35871">
    <property type="entry name" value="EXPRESSED PROTEIN"/>
    <property type="match status" value="1"/>
</dbReference>
<keyword evidence="3" id="KW-1185">Reference proteome</keyword>
<name>A0A0B7G164_THACB</name>
<dbReference type="EMBL" id="LN679726">
    <property type="protein sequence ID" value="CEL62182.1"/>
    <property type="molecule type" value="Genomic_DNA"/>
</dbReference>
<evidence type="ECO:0000256" key="1">
    <source>
        <dbReference type="SAM" id="MobiDB-lite"/>
    </source>
</evidence>
<dbReference type="STRING" id="1108050.A0A0B7G164"/>
<dbReference type="AlphaFoldDB" id="A0A0B7G164"/>
<feature type="region of interest" description="Disordered" evidence="1">
    <location>
        <begin position="1"/>
        <end position="25"/>
    </location>
</feature>
<sequence>MYQHSIDHEGTYHHEGETSNRKPIPRAEAVAMVKELQRMMDSSIHGHGRTRVSSFGDVVLTRLRFMAGTLNLMVEMNKNLVEASQTAAAVFLRGPWAARQVRKWIRAFQVDQKLPTNLYSNWNGSVMEDEDLSAAIQEWLRQKGKYIQARDVLDFFGTDAAEEFASLIDAPPSLRTAQRWMHRMGYTWMKEKRNQFSDGHEREDVVDYRINFYIPEWTKLERRMRKWDGEGNEIPPKLNEGEQIVVVWFHDESTFYAHDRRLTRWVHENESARIYKKGEGVSLMVADFISADYGWLRSRCGETPTEPVERTAEGESAK</sequence>
<dbReference type="OrthoDB" id="6511194at2759"/>
<feature type="compositionally biased region" description="Basic and acidic residues" evidence="1">
    <location>
        <begin position="1"/>
        <end position="20"/>
    </location>
</feature>
<reference evidence="2 3" key="1">
    <citation type="submission" date="2014-11" db="EMBL/GenBank/DDBJ databases">
        <authorList>
            <person name="Wibberg Daniel"/>
        </authorList>
    </citation>
    <scope>NUCLEOTIDE SEQUENCE [LARGE SCALE GENOMIC DNA]</scope>
    <source>
        <strain evidence="2">Rhizoctonia solani AG1-IB 7/3/14</strain>
    </source>
</reference>
<protein>
    <submittedName>
        <fullName evidence="2">Uncharacterized protein</fullName>
    </submittedName>
</protein>
<proteinExistence type="predicted"/>
<gene>
    <name evidence="2" type="ORF">RSOLAG1IB_12518</name>
</gene>
<organism evidence="2 3">
    <name type="scientific">Thanatephorus cucumeris (strain AG1-IB / isolate 7/3/14)</name>
    <name type="common">Lettuce bottom rot fungus</name>
    <name type="synonym">Rhizoctonia solani</name>
    <dbReference type="NCBI Taxonomy" id="1108050"/>
    <lineage>
        <taxon>Eukaryota</taxon>
        <taxon>Fungi</taxon>
        <taxon>Dikarya</taxon>
        <taxon>Basidiomycota</taxon>
        <taxon>Agaricomycotina</taxon>
        <taxon>Agaricomycetes</taxon>
        <taxon>Cantharellales</taxon>
        <taxon>Ceratobasidiaceae</taxon>
        <taxon>Rhizoctonia</taxon>
        <taxon>Rhizoctonia solani AG-1</taxon>
    </lineage>
</organism>
<dbReference type="Proteomes" id="UP000059188">
    <property type="component" value="Unassembled WGS sequence"/>
</dbReference>
<accession>A0A0B7G164</accession>
<dbReference type="PANTHER" id="PTHR35871:SF1">
    <property type="entry name" value="CXC1-LIKE CYSTEINE CLUSTER ASSOCIATED WITH KDZ TRANSPOSASES DOMAIN-CONTAINING PROTEIN"/>
    <property type="match status" value="1"/>
</dbReference>
<evidence type="ECO:0000313" key="2">
    <source>
        <dbReference type="EMBL" id="CEL62182.1"/>
    </source>
</evidence>